<feature type="region of interest" description="C-terminal hotdog fold" evidence="9">
    <location>
        <begin position="2744"/>
        <end position="2881"/>
    </location>
</feature>
<dbReference type="SMART" id="SM01294">
    <property type="entry name" value="PKS_PP_betabranch"/>
    <property type="match status" value="1"/>
</dbReference>
<dbReference type="SMART" id="SM00822">
    <property type="entry name" value="PKS_KR"/>
    <property type="match status" value="2"/>
</dbReference>
<evidence type="ECO:0000259" key="13">
    <source>
        <dbReference type="PROSITE" id="PS52019"/>
    </source>
</evidence>
<dbReference type="InterPro" id="IPR042104">
    <property type="entry name" value="PKS_dehydratase_sf"/>
</dbReference>
<dbReference type="Pfam" id="PF08990">
    <property type="entry name" value="Docking"/>
    <property type="match status" value="1"/>
</dbReference>
<dbReference type="Pfam" id="PF16197">
    <property type="entry name" value="KAsynt_C_assoc"/>
    <property type="match status" value="2"/>
</dbReference>
<dbReference type="InterPro" id="IPR020806">
    <property type="entry name" value="PKS_PP-bd"/>
</dbReference>
<evidence type="ECO:0000256" key="5">
    <source>
        <dbReference type="ARBA" id="ARBA00022679"/>
    </source>
</evidence>
<proteinExistence type="predicted"/>
<feature type="region of interest" description="Disordered" evidence="10">
    <location>
        <begin position="2977"/>
        <end position="2997"/>
    </location>
</feature>
<dbReference type="FunFam" id="1.10.1200.10:FF:000007">
    <property type="entry name" value="Probable polyketide synthase pks17"/>
    <property type="match status" value="1"/>
</dbReference>
<feature type="domain" description="Ketosynthase family 3 (KS3)" evidence="12">
    <location>
        <begin position="1737"/>
        <end position="2162"/>
    </location>
</feature>
<dbReference type="InterPro" id="IPR020843">
    <property type="entry name" value="ER"/>
</dbReference>
<dbReference type="Gene3D" id="1.10.1200.10">
    <property type="entry name" value="ACP-like"/>
    <property type="match status" value="2"/>
</dbReference>
<dbReference type="SMART" id="SM00823">
    <property type="entry name" value="PKS_PP"/>
    <property type="match status" value="2"/>
</dbReference>
<reference evidence="14 15" key="2">
    <citation type="submission" date="2020-03" db="EMBL/GenBank/DDBJ databases">
        <authorList>
            <person name="Ichikawa N."/>
            <person name="Kimura A."/>
            <person name="Kitahashi Y."/>
            <person name="Uohara A."/>
        </authorList>
    </citation>
    <scope>NUCLEOTIDE SEQUENCE [LARGE SCALE GENOMIC DNA]</scope>
    <source>
        <strain evidence="14 15">NBRC 108639</strain>
    </source>
</reference>
<dbReference type="FunFam" id="3.40.47.10:FF:000019">
    <property type="entry name" value="Polyketide synthase type I"/>
    <property type="match status" value="2"/>
</dbReference>
<dbReference type="InterPro" id="IPR018201">
    <property type="entry name" value="Ketoacyl_synth_AS"/>
</dbReference>
<dbReference type="PANTHER" id="PTHR43775">
    <property type="entry name" value="FATTY ACID SYNTHASE"/>
    <property type="match status" value="1"/>
</dbReference>
<organism evidence="14 15">
    <name type="scientific">Phytohabitans houttuyneae</name>
    <dbReference type="NCBI Taxonomy" id="1076126"/>
    <lineage>
        <taxon>Bacteria</taxon>
        <taxon>Bacillati</taxon>
        <taxon>Actinomycetota</taxon>
        <taxon>Actinomycetes</taxon>
        <taxon>Micromonosporales</taxon>
        <taxon>Micromonosporaceae</taxon>
    </lineage>
</organism>
<dbReference type="InterPro" id="IPR036736">
    <property type="entry name" value="ACP-like_sf"/>
</dbReference>
<dbReference type="PROSITE" id="PS00012">
    <property type="entry name" value="PHOSPHOPANTETHEINE"/>
    <property type="match status" value="2"/>
</dbReference>
<dbReference type="SMART" id="SM00825">
    <property type="entry name" value="PKS_KS"/>
    <property type="match status" value="2"/>
</dbReference>
<name>A0A6V8KBJ1_9ACTN</name>
<dbReference type="Pfam" id="PF08240">
    <property type="entry name" value="ADH_N"/>
    <property type="match status" value="1"/>
</dbReference>
<dbReference type="InterPro" id="IPR020841">
    <property type="entry name" value="PKS_Beta-ketoAc_synthase_dom"/>
</dbReference>
<dbReference type="InterPro" id="IPR049551">
    <property type="entry name" value="PKS_DH_C"/>
</dbReference>
<dbReference type="InterPro" id="IPR049552">
    <property type="entry name" value="PKS_DH_N"/>
</dbReference>
<accession>A0A6V8KBJ1</accession>
<gene>
    <name evidence="14" type="ORF">Phou_049600</name>
</gene>
<keyword evidence="6" id="KW-0045">Antibiotic biosynthesis</keyword>
<dbReference type="PROSITE" id="PS50075">
    <property type="entry name" value="CARRIER"/>
    <property type="match status" value="2"/>
</dbReference>
<dbReference type="Proteomes" id="UP000482800">
    <property type="component" value="Unassembled WGS sequence"/>
</dbReference>
<dbReference type="Pfam" id="PF02801">
    <property type="entry name" value="Ketoacyl-synt_C"/>
    <property type="match status" value="2"/>
</dbReference>
<dbReference type="InterPro" id="IPR014043">
    <property type="entry name" value="Acyl_transferase_dom"/>
</dbReference>
<feature type="active site" description="Proton donor; for dehydratase activity" evidence="9">
    <location>
        <position position="2804"/>
    </location>
</feature>
<dbReference type="PROSITE" id="PS52004">
    <property type="entry name" value="KS3_2"/>
    <property type="match status" value="2"/>
</dbReference>
<dbReference type="InterPro" id="IPR014031">
    <property type="entry name" value="Ketoacyl_synth_C"/>
</dbReference>
<dbReference type="Pfam" id="PF13602">
    <property type="entry name" value="ADH_zinc_N_2"/>
    <property type="match status" value="1"/>
</dbReference>
<dbReference type="InterPro" id="IPR020807">
    <property type="entry name" value="PKS_DH"/>
</dbReference>
<feature type="region of interest" description="C-terminal hotdog fold" evidence="9">
    <location>
        <begin position="1045"/>
        <end position="1182"/>
    </location>
</feature>
<dbReference type="RefSeq" id="WP_173059049.1">
    <property type="nucleotide sequence ID" value="NZ_BAABGO010000045.1"/>
</dbReference>
<dbReference type="CDD" id="cd00833">
    <property type="entry name" value="PKS"/>
    <property type="match status" value="2"/>
</dbReference>
<feature type="domain" description="Ketosynthase family 3 (KS3)" evidence="12">
    <location>
        <begin position="39"/>
        <end position="463"/>
    </location>
</feature>
<evidence type="ECO:0000256" key="3">
    <source>
        <dbReference type="ARBA" id="ARBA00022450"/>
    </source>
</evidence>
<dbReference type="InterPro" id="IPR013968">
    <property type="entry name" value="PKS_KR"/>
</dbReference>
<dbReference type="SMART" id="SM00827">
    <property type="entry name" value="PKS_AT"/>
    <property type="match status" value="2"/>
</dbReference>
<reference evidence="14 15" key="1">
    <citation type="submission" date="2020-03" db="EMBL/GenBank/DDBJ databases">
        <title>Whole genome shotgun sequence of Phytohabitans houttuyneae NBRC 108639.</title>
        <authorList>
            <person name="Komaki H."/>
            <person name="Tamura T."/>
        </authorList>
    </citation>
    <scope>NUCLEOTIDE SEQUENCE [LARGE SCALE GENOMIC DNA]</scope>
    <source>
        <strain evidence="14 15">NBRC 108639</strain>
    </source>
</reference>
<dbReference type="Gene3D" id="3.40.50.11460">
    <property type="match status" value="1"/>
</dbReference>
<dbReference type="GO" id="GO:0033068">
    <property type="term" value="P:macrolide biosynthetic process"/>
    <property type="evidence" value="ECO:0007669"/>
    <property type="project" value="UniProtKB-ARBA"/>
</dbReference>
<evidence type="ECO:0000256" key="4">
    <source>
        <dbReference type="ARBA" id="ARBA00022553"/>
    </source>
</evidence>
<dbReference type="PROSITE" id="PS00606">
    <property type="entry name" value="KS3_1"/>
    <property type="match status" value="2"/>
</dbReference>
<comment type="cofactor">
    <cofactor evidence="1">
        <name>pantetheine 4'-phosphate</name>
        <dbReference type="ChEBI" id="CHEBI:47942"/>
    </cofactor>
</comment>
<feature type="domain" description="PKS/mFAS DH" evidence="13">
    <location>
        <begin position="897"/>
        <end position="1182"/>
    </location>
</feature>
<feature type="active site" description="Proton acceptor; for dehydratase activity" evidence="9">
    <location>
        <position position="2641"/>
    </location>
</feature>
<feature type="compositionally biased region" description="Low complexity" evidence="10">
    <location>
        <begin position="2986"/>
        <end position="2997"/>
    </location>
</feature>
<dbReference type="InterPro" id="IPR011032">
    <property type="entry name" value="GroES-like_sf"/>
</dbReference>
<dbReference type="Pfam" id="PF22953">
    <property type="entry name" value="SpnB_Rossmann"/>
    <property type="match status" value="2"/>
</dbReference>
<dbReference type="Gene3D" id="3.30.70.3290">
    <property type="match status" value="2"/>
</dbReference>
<dbReference type="InterPro" id="IPR036291">
    <property type="entry name" value="NAD(P)-bd_dom_sf"/>
</dbReference>
<keyword evidence="4" id="KW-0597">Phosphoprotein</keyword>
<feature type="active site" description="Proton donor; for dehydratase activity" evidence="9">
    <location>
        <position position="1105"/>
    </location>
</feature>
<dbReference type="SUPFAM" id="SSF50129">
    <property type="entry name" value="GroES-like"/>
    <property type="match status" value="1"/>
</dbReference>
<keyword evidence="5" id="KW-0808">Transferase</keyword>
<dbReference type="SMART" id="SM00829">
    <property type="entry name" value="PKS_ER"/>
    <property type="match status" value="1"/>
</dbReference>
<dbReference type="PROSITE" id="PS52019">
    <property type="entry name" value="PKS_MFAS_DH"/>
    <property type="match status" value="2"/>
</dbReference>
<feature type="domain" description="PKS/mFAS DH" evidence="13">
    <location>
        <begin position="2610"/>
        <end position="2881"/>
    </location>
</feature>
<keyword evidence="3" id="KW-0596">Phosphopantetheine</keyword>
<dbReference type="FunFam" id="3.40.50.720:FF:000209">
    <property type="entry name" value="Polyketide synthase Pks12"/>
    <property type="match status" value="1"/>
</dbReference>
<evidence type="ECO:0000259" key="11">
    <source>
        <dbReference type="PROSITE" id="PS50075"/>
    </source>
</evidence>
<dbReference type="Gene3D" id="3.90.180.10">
    <property type="entry name" value="Medium-chain alcohol dehydrogenases, catalytic domain"/>
    <property type="match status" value="1"/>
</dbReference>
<dbReference type="InterPro" id="IPR016036">
    <property type="entry name" value="Malonyl_transacylase_ACP-bd"/>
</dbReference>
<dbReference type="PANTHER" id="PTHR43775:SF51">
    <property type="entry name" value="INACTIVE PHENOLPHTHIOCEROL SYNTHESIS POLYKETIDE SYNTHASE TYPE I PKS1-RELATED"/>
    <property type="match status" value="1"/>
</dbReference>
<dbReference type="EMBL" id="BLPF01000002">
    <property type="protein sequence ID" value="GFJ80780.1"/>
    <property type="molecule type" value="Genomic_DNA"/>
</dbReference>
<evidence type="ECO:0000256" key="7">
    <source>
        <dbReference type="ARBA" id="ARBA00023268"/>
    </source>
</evidence>
<dbReference type="SUPFAM" id="SSF53901">
    <property type="entry name" value="Thiolase-like"/>
    <property type="match status" value="2"/>
</dbReference>
<evidence type="ECO:0008006" key="16">
    <source>
        <dbReference type="Google" id="ProtNLM"/>
    </source>
</evidence>
<keyword evidence="7" id="KW-0511">Multifunctional enzyme</keyword>
<dbReference type="InterPro" id="IPR050091">
    <property type="entry name" value="PKS_NRPS_Biosynth_Enz"/>
</dbReference>
<dbReference type="GO" id="GO:0004315">
    <property type="term" value="F:3-oxoacyl-[acyl-carrier-protein] synthase activity"/>
    <property type="evidence" value="ECO:0007669"/>
    <property type="project" value="InterPro"/>
</dbReference>
<dbReference type="SUPFAM" id="SSF52151">
    <property type="entry name" value="FabD/lysophospholipase-like"/>
    <property type="match status" value="2"/>
</dbReference>
<dbReference type="InterPro" id="IPR057326">
    <property type="entry name" value="KR_dom"/>
</dbReference>
<dbReference type="InterPro" id="IPR032821">
    <property type="entry name" value="PKS_assoc"/>
</dbReference>
<dbReference type="InterPro" id="IPR016035">
    <property type="entry name" value="Acyl_Trfase/lysoPLipase"/>
</dbReference>
<feature type="domain" description="Carrier" evidence="11">
    <location>
        <begin position="1643"/>
        <end position="1718"/>
    </location>
</feature>
<keyword evidence="8" id="KW-0012">Acyltransferase</keyword>
<dbReference type="InterPro" id="IPR009081">
    <property type="entry name" value="PP-bd_ACP"/>
</dbReference>
<dbReference type="SUPFAM" id="SSF51735">
    <property type="entry name" value="NAD(P)-binding Rossmann-fold domains"/>
    <property type="match status" value="5"/>
</dbReference>
<evidence type="ECO:0000256" key="8">
    <source>
        <dbReference type="ARBA" id="ARBA00023315"/>
    </source>
</evidence>
<dbReference type="InterPro" id="IPR049900">
    <property type="entry name" value="PKS_mFAS_DH"/>
</dbReference>
<feature type="active site" description="Proton acceptor; for dehydratase activity" evidence="9">
    <location>
        <position position="941"/>
    </location>
</feature>
<dbReference type="InterPro" id="IPR016039">
    <property type="entry name" value="Thiolase-like"/>
</dbReference>
<evidence type="ECO:0000256" key="10">
    <source>
        <dbReference type="SAM" id="MobiDB-lite"/>
    </source>
</evidence>
<dbReference type="Pfam" id="PF08659">
    <property type="entry name" value="KR"/>
    <property type="match status" value="2"/>
</dbReference>
<evidence type="ECO:0000256" key="6">
    <source>
        <dbReference type="ARBA" id="ARBA00023194"/>
    </source>
</evidence>
<dbReference type="Gene3D" id="3.40.366.10">
    <property type="entry name" value="Malonyl-Coenzyme A Acyl Carrier Protein, domain 2"/>
    <property type="match status" value="2"/>
</dbReference>
<feature type="region of interest" description="N-terminal hotdog fold" evidence="9">
    <location>
        <begin position="897"/>
        <end position="1032"/>
    </location>
</feature>
<dbReference type="Gene3D" id="3.40.50.720">
    <property type="entry name" value="NAD(P)-binding Rossmann-like Domain"/>
    <property type="match status" value="2"/>
</dbReference>
<dbReference type="GO" id="GO:0006633">
    <property type="term" value="P:fatty acid biosynthetic process"/>
    <property type="evidence" value="ECO:0007669"/>
    <property type="project" value="InterPro"/>
</dbReference>
<dbReference type="Pfam" id="PF14765">
    <property type="entry name" value="PS-DH"/>
    <property type="match status" value="2"/>
</dbReference>
<dbReference type="CDD" id="cd08956">
    <property type="entry name" value="KR_3_FAS_SDR_x"/>
    <property type="match status" value="1"/>
</dbReference>
<feature type="region of interest" description="N-terminal hotdog fold" evidence="9">
    <location>
        <begin position="2610"/>
        <end position="2732"/>
    </location>
</feature>
<dbReference type="Pfam" id="PF00550">
    <property type="entry name" value="PP-binding"/>
    <property type="match status" value="2"/>
</dbReference>
<keyword evidence="15" id="KW-1185">Reference proteome</keyword>
<evidence type="ECO:0000313" key="15">
    <source>
        <dbReference type="Proteomes" id="UP000482800"/>
    </source>
</evidence>
<protein>
    <recommendedName>
        <fullName evidence="16">Carrier domain-containing protein</fullName>
    </recommendedName>
</protein>
<dbReference type="InterPro" id="IPR013154">
    <property type="entry name" value="ADH-like_N"/>
</dbReference>
<evidence type="ECO:0000256" key="1">
    <source>
        <dbReference type="ARBA" id="ARBA00001957"/>
    </source>
</evidence>
<dbReference type="SMART" id="SM00826">
    <property type="entry name" value="PKS_DH"/>
    <property type="match status" value="2"/>
</dbReference>
<dbReference type="InterPro" id="IPR006162">
    <property type="entry name" value="Ppantetheine_attach_site"/>
</dbReference>
<evidence type="ECO:0000259" key="12">
    <source>
        <dbReference type="PROSITE" id="PS52004"/>
    </source>
</evidence>
<dbReference type="SUPFAM" id="SSF47336">
    <property type="entry name" value="ACP-like"/>
    <property type="match status" value="2"/>
</dbReference>
<evidence type="ECO:0000313" key="14">
    <source>
        <dbReference type="EMBL" id="GFJ80780.1"/>
    </source>
</evidence>
<sequence length="3825" mass="394803">MSSHGQASTEQKLRTYLKRVTADLQDTRQRLDEAQARQFEPVAVVGMACRYPGEVRSPEDLWELVATGRDAIGAFPQGRGWDLADLFDDDPDRAGTSYAREGGFVHDADLFDAEFFGISPREARAMDPQQRLLLEVSWELLERAGIDPAVLRGTQTGVYVGTAFPGFGTPHIERSVEGYLLTGNTPSVLSGRVAFTLGLEGPAVTIDTACSSSLVAIHLAMQALRQGECTRAVAGGVTVMTTPNLFTEFSRQRGLAPDGRCKPFSDAADGTAFAEGVGLVLLERLADAQRNGRRILAVLRGSAVNQDGASNGLTAPNGPSQRRVIRQALNNAGLGVTDVDAVEAHGTGTTLGDPIEAQALLATYGQGRLPDRPLWLGSVKSNIGHTQAAAGVAGVIKMVMAMRHGVLPASLHLQEPSRHVDWSAGAIQLLTEPTPWPRGDRPRRAAVSSFGISGTNAHLVVEEAVAATPEPTPAPEQSAVLPWVLSGRDEAALHARAAQLAGWAADRDPVQVGWSLATTRAHLEHRAVVVGTDREELLAGLDSLAAPGRVVAGELGPVLVFPGQGSQWLGMGVELLDQSPVFAARMVECERALSSYVDWSLVEVLRSGERLDRVDVVQPVLWAVMVSLAEVWRSYGVTPAAVVGHSQGEIAAACVAGALSLDDGARVVALRSRALRALAGSGAMASLAVPAGEVPSWLDGNPDVTVAAVNGPVSTVVSGPPEQVAAVVAACEAAGQRARLIDVDYASHGPQVEQLHGQLTAELAGVAPTTSSVAFYSSVTAGRIDTSGLDGAYWYTNLRQPVRFGQAVDALLAAGHRVFIEASPHPVLAVAVGESVERAGVDAAVVPTLRRDQGDLRQLTRAAGDAYTAGVPIDWRHWYPSDPTPTVVDLPTYPFQHQRYWLATAGGVTAPAGGFQPVGLPDGGLVLTGLVAAAGGWLAEHVVGGTPIVPGAAQVEWALRAGDEVGCPELEELTLRVPLALPASGVLRVQVVAGPAGATQRRDVRVWSKPEGSTADWVCHAEGTLAPEAGLPATTPATAWPPAGARPIDLDGFYDRLAAGGYGYGPAFRGLRAAWWDGTDLVAEVTLPEAAGPVDGYVIHPALLDAVLHPALLSLDTGDGQLWLPFAWSGVSLSAAGATAVRVRLTRTGTQELAVTVTDPEGVPVLTVGSLALRPARTDHLHAAGPARGALYTVDWLPHPGADSGTADTTHTTVGRHGDHPDLAALTSQIAGGAPAPALVVAHVESGTADPMVAVDRALRLVQDFLGESILDGSRLLLVTTRAVATADGEPVDPAAAAVWGLVRSAQLEHPDRLLILDLDTPDATPPGAALLASAEPQAALRGDRLLIPRLARAAAPAAPASAPEPHGTVLITGGTGTLGGQVAEHLATTWGVRHLVLVSRRGPDAPGATELAEHLTALGAHARIVAADAADPGAMAALVASIDPEQPLTGVVHAAGVLDDAVLTAQDRERLAIPWRAKAAAAAVLHEVTAGHPLRLFLMFSSASGILGSPGQANYAAANAYVDGLVAARRAAGRPGTSIAWGLWERATGMTGRMGHADRARLSGLGLRGLDDSRGLALLDEAATRPGGVLLAADLDPAGADAAPPILARLLGRRRRRTAAAGDGGGGLRARLAGLDEAGRLRVVDEVVRGVVAAVLGFGAVGSVGGGLSFRDLGFDSLLAVELRNRLGALTGLRLPSTVAFDYPSPAVLARFLLAELMGEPAPAMGSGPSVSVAAGDPVVVVGVACRFPGGVSSAEELWSLVASGRDAVGAFPSGRGWDLAALFEGDGAGAAPSVAREGGFLHEADRFDAGFFGMSPREALATDPQQRLLLEVAWELFEGAGVDPGSLRGSSTGVYAGVMYHDYAAGVAGRGGTEGYSLLASAGSVVSGRVAYAFGLEGPAVSVDTACSSSLVAVHLAAQALRQGECSMALAGGVTVMATPEVFTEFSRQGGLARDGRCKPFAAAADGTGWGEGVGLLLLERLSDARRHGRRVLAVVRGSAVNQDGASNGLTAPNGPSQQRVIRRALANAGLTAADVDVVEAHGTGTTLGDPIEAQAIIATYGQDRPADRPLWLGSVKSNIGHTQAAAGAAGLIKMIMAMRHQQLPVTLHVDAPSPHVDWEAGNVQLLTRARPWPPEPTPRRAGISSFGASGTNAHIIIEEPPHTPPERFTPYHGIVPLVVSARTPAALRARAADLAALSRDGQEPDEAAVGWALATTRATFAHRAVVLGGLEAMTALAAGDPHPRLVHGEPGQGGPSVWMFSGQGAQRAGMGQELYQRFPVFAAAYDEVCALLDPLLPQPLRSVGPAMLDHTTWAQTSLFALQVALARLLGDLGLTPDAVIGHSIGEVAAAHVAGVLSLADASRLVAARATLMGSLPAGGAMAAIHATPDELGDLDGLAIAALNTPGATVVSGPADAVARQVSRWRDAGRKTRELSVSHAFHSAAMEPILDDFRAAIADLDFQAPRLPLISNLTGEPVESTDAGYWTAHIRQPVLFHPGVLHAQRTLRPASWVEVGPGSTLAAAVSQSVDAPVTTATLPGALGEAEGLATALARLYVAGTAVDWARWFPGPQPAVALPTYPFQGESYWLTATPGPRDVGAAGLDAVDHPVLPAAVFLPDGGLLLTGRLPGGRDESLGDHTMNGTALVPGAALAEWAVRAGDEVGCPRVDELTLTAPLAVPATGALKVQVAVDPPGDDGRRTVRIYSRPDGPATGWVRHAEGTLAPAGPAPASADGAWPPAGAEPIGVDDFYERAAAGGYGYGPAFQGLRAAWRDGTDLVADVALPEAAGDPAGFGIHPALLDAALHPLLLTRDPHDAEVRLPFAFTGLALWASGARAVRVRLTPTGDDTVRVTVTDPGGAPVLTIDSLAARAVSTVAPDPASGLYTVEWRPVATTPGARRVERAVLGADHPDLDALVAAIEAGTPAPPYALAALTGTTAGGLALAVDALSLVQRWLTEPALTATTLVIATRGAVSTPATTQPTAPGVAPPDEAAPDPAAAAVWGLVRSAQLENPGRFTLLDLTPDLDDLPTDAVWQLVADGETQLAVRGDIVFTARLVPDTTPGVLGVGTAGWHVDAGAAHTVEAVQAVPGPDMWRPLGAGEVRVEVRAAGVNFRDALICLGLYPGAAPLVGGEGAGVVLEVGADAGQLAVGDRIFGVFGGAFAPVVVADARTVVPMPSGWDFEEAAGVPVVFLTAWYALVELAKLRAGESVLVHAGTGGVGMAAIQIARRLGAEVFATASPAKHGVLAELGVDEAHRASSRDAGFEDQFRRVTGGRGVDVVLDCLSGDLVDASLRLVADGGRFLEMGKTDVRDTETVAAEYAIDYRAFDLLVDAGPDLMGRMLVGLVELFESGGLTSLPVSVWPLSRSREALRFVSQARHIGKVVLTPPPALDPGGVVVVTGGGGVLGRLVAEHAVTVWGVPRVVLASRSGPDGEGAAEFADRMARAGGRVEFARLDVTDPVAVRDLFDSLGSVTAVVHAAGVLDDGLVSSLTPDRLERVWGPKAVGLASLLAATEGRRLGAFVVFSSIAGLIGSPGQAAYAAANAYCDALIARRPGAVSIGWGLWDTRSGMTADLSDADLARMARSGIRPMDAAHGLRLLDAALAHGGRYLVAADVAANTGPDAPALLRGRGGGRPPTSRMVAAGAATAPVDWTSRLATMSIEQRERELLDLVRLNAATVLGHTDPRAVSPEASFKELGFDSLTAVELRNRLSTATGLRLPATVVFDYPAAATLADHLYTRLVPATPAARPLEQLALLEESLAATAADPAQAAELAERLEAILSGMRAAARPGEPESAADRLRDASADQVLTFIENELGVS</sequence>
<dbReference type="InterPro" id="IPR014030">
    <property type="entry name" value="Ketoacyl_synth_N"/>
</dbReference>
<dbReference type="SUPFAM" id="SSF101173">
    <property type="entry name" value="Docking domain B of the erythromycin polyketide synthase (DEBS)"/>
    <property type="match status" value="1"/>
</dbReference>
<dbReference type="GO" id="GO:0016491">
    <property type="term" value="F:oxidoreductase activity"/>
    <property type="evidence" value="ECO:0007669"/>
    <property type="project" value="InterPro"/>
</dbReference>
<evidence type="ECO:0000256" key="2">
    <source>
        <dbReference type="ARBA" id="ARBA00004792"/>
    </source>
</evidence>
<evidence type="ECO:0000256" key="9">
    <source>
        <dbReference type="PROSITE-ProRule" id="PRU01363"/>
    </source>
</evidence>
<dbReference type="Pfam" id="PF21089">
    <property type="entry name" value="PKS_DH_N"/>
    <property type="match status" value="2"/>
</dbReference>
<dbReference type="Pfam" id="PF00109">
    <property type="entry name" value="ketoacyl-synt"/>
    <property type="match status" value="2"/>
</dbReference>
<dbReference type="FunFam" id="3.40.366.10:FF:000002">
    <property type="entry name" value="Probable polyketide synthase 2"/>
    <property type="match status" value="1"/>
</dbReference>
<comment type="caution">
    <text evidence="14">The sequence shown here is derived from an EMBL/GenBank/DDBJ whole genome shotgun (WGS) entry which is preliminary data.</text>
</comment>
<feature type="domain" description="Carrier" evidence="11">
    <location>
        <begin position="3671"/>
        <end position="3746"/>
    </location>
</feature>
<dbReference type="InterPro" id="IPR036299">
    <property type="entry name" value="Polyketide_synth_docking_sf"/>
</dbReference>
<dbReference type="Gene3D" id="3.40.47.10">
    <property type="match status" value="2"/>
</dbReference>
<dbReference type="InterPro" id="IPR001227">
    <property type="entry name" value="Ac_transferase_dom_sf"/>
</dbReference>
<dbReference type="GO" id="GO:0031177">
    <property type="term" value="F:phosphopantetheine binding"/>
    <property type="evidence" value="ECO:0007669"/>
    <property type="project" value="InterPro"/>
</dbReference>
<dbReference type="InterPro" id="IPR055123">
    <property type="entry name" value="SpnB-like_Rossmann"/>
</dbReference>
<dbReference type="SUPFAM" id="SSF55048">
    <property type="entry name" value="Probable ACP-binding domain of malonyl-CoA ACP transacylase"/>
    <property type="match status" value="2"/>
</dbReference>
<dbReference type="CDD" id="cd05195">
    <property type="entry name" value="enoyl_red"/>
    <property type="match status" value="1"/>
</dbReference>
<comment type="pathway">
    <text evidence="2">Antibiotic biosynthesis.</text>
</comment>
<dbReference type="Pfam" id="PF00698">
    <property type="entry name" value="Acyl_transf_1"/>
    <property type="match status" value="2"/>
</dbReference>
<dbReference type="InterPro" id="IPR015083">
    <property type="entry name" value="NorB/c/GfsB-D-like_docking"/>
</dbReference>
<dbReference type="GO" id="GO:0004312">
    <property type="term" value="F:fatty acid synthase activity"/>
    <property type="evidence" value="ECO:0007669"/>
    <property type="project" value="TreeGrafter"/>
</dbReference>
<dbReference type="Gene3D" id="3.10.129.110">
    <property type="entry name" value="Polyketide synthase dehydratase"/>
    <property type="match status" value="2"/>
</dbReference>